<evidence type="ECO:0000313" key="2">
    <source>
        <dbReference type="EMBL" id="OQX05334.1"/>
    </source>
</evidence>
<feature type="region of interest" description="Disordered" evidence="1">
    <location>
        <begin position="172"/>
        <end position="193"/>
    </location>
</feature>
<organism evidence="2 3">
    <name type="scientific">Thiothrix lacustris</name>
    <dbReference type="NCBI Taxonomy" id="525917"/>
    <lineage>
        <taxon>Bacteria</taxon>
        <taxon>Pseudomonadati</taxon>
        <taxon>Pseudomonadota</taxon>
        <taxon>Gammaproteobacteria</taxon>
        <taxon>Thiotrichales</taxon>
        <taxon>Thiotrichaceae</taxon>
        <taxon>Thiothrix</taxon>
    </lineage>
</organism>
<evidence type="ECO:0000313" key="3">
    <source>
        <dbReference type="Proteomes" id="UP000192491"/>
    </source>
</evidence>
<reference evidence="2 3" key="1">
    <citation type="submission" date="2017-01" db="EMBL/GenBank/DDBJ databases">
        <title>Novel large sulfur bacteria in the metagenomes of groundwater-fed chemosynthetic microbial mats in the Lake Huron basin.</title>
        <authorList>
            <person name="Sharrar A.M."/>
            <person name="Flood B.E."/>
            <person name="Bailey J.V."/>
            <person name="Jones D.S."/>
            <person name="Biddanda B."/>
            <person name="Ruberg S.A."/>
            <person name="Marcus D.N."/>
            <person name="Dick G.J."/>
        </authorList>
    </citation>
    <scope>NUCLEOTIDE SEQUENCE [LARGE SCALE GENOMIC DNA]</scope>
    <source>
        <strain evidence="2">A8</strain>
    </source>
</reference>
<comment type="caution">
    <text evidence="2">The sequence shown here is derived from an EMBL/GenBank/DDBJ whole genome shotgun (WGS) entry which is preliminary data.</text>
</comment>
<dbReference type="AlphaFoldDB" id="A0A1Y1QGS7"/>
<accession>A0A1Y1QGS7</accession>
<dbReference type="Proteomes" id="UP000192491">
    <property type="component" value="Unassembled WGS sequence"/>
</dbReference>
<evidence type="ECO:0000256" key="1">
    <source>
        <dbReference type="SAM" id="MobiDB-lite"/>
    </source>
</evidence>
<name>A0A1Y1QGS7_9GAMM</name>
<feature type="compositionally biased region" description="Basic and acidic residues" evidence="1">
    <location>
        <begin position="177"/>
        <end position="193"/>
    </location>
</feature>
<sequence>MLKPQDILVLLKLVAIGRNDWSYNRLAVELGMSPSEVHSALKRALTASLALQKVDKITPYIRNLEEFLVHGIRFAFVPERGEMTRGLPTAYAAAPLNSIFLPDGEPPPVWPDPQGEVRGMAFSPFYKSAPKAAQLDPALYELLVLVDAIRGGRARERAFAIKELQQRLKTYEQNAESEPRNLDACREPVGETG</sequence>
<protein>
    <submittedName>
        <fullName evidence="2">Uncharacterized protein</fullName>
    </submittedName>
</protein>
<dbReference type="EMBL" id="MTEJ01000295">
    <property type="protein sequence ID" value="OQX05334.1"/>
    <property type="molecule type" value="Genomic_DNA"/>
</dbReference>
<proteinExistence type="predicted"/>
<gene>
    <name evidence="2" type="ORF">BWK73_33865</name>
</gene>